<dbReference type="InterPro" id="IPR010156">
    <property type="entry name" value="CRISPR-assoc_prot_Cas6"/>
</dbReference>
<organism evidence="3 4">
    <name type="scientific">Sulfurihydrogenibium azorense (strain DSM 15241 / OCM 825 / Az-Fu1)</name>
    <dbReference type="NCBI Taxonomy" id="204536"/>
    <lineage>
        <taxon>Bacteria</taxon>
        <taxon>Pseudomonadati</taxon>
        <taxon>Aquificota</taxon>
        <taxon>Aquificia</taxon>
        <taxon>Aquificales</taxon>
        <taxon>Hydrogenothermaceae</taxon>
        <taxon>Sulfurihydrogenibium</taxon>
    </lineage>
</organism>
<dbReference type="EMBL" id="CP001229">
    <property type="protein sequence ID" value="ACN99082.1"/>
    <property type="molecule type" value="Genomic_DNA"/>
</dbReference>
<dbReference type="Gene3D" id="3.30.70.1890">
    <property type="match status" value="1"/>
</dbReference>
<dbReference type="AlphaFoldDB" id="C1DUL5"/>
<dbReference type="PANTHER" id="PTHR36984:SF3">
    <property type="entry name" value="CRISPR-ASSOCIATED ENDORIBONUCLEASE CAS6"/>
    <property type="match status" value="1"/>
</dbReference>
<dbReference type="InterPro" id="IPR049435">
    <property type="entry name" value="Cas_Cas6_C"/>
</dbReference>
<feature type="domain" description="CRISPR associated protein Cas6 C-terminal" evidence="2">
    <location>
        <begin position="136"/>
        <end position="263"/>
    </location>
</feature>
<proteinExistence type="predicted"/>
<dbReference type="NCBIfam" id="TIGR01877">
    <property type="entry name" value="cas_cas6"/>
    <property type="match status" value="1"/>
</dbReference>
<evidence type="ECO:0000313" key="4">
    <source>
        <dbReference type="Proteomes" id="UP000001369"/>
    </source>
</evidence>
<dbReference type="GO" id="GO:0051607">
    <property type="term" value="P:defense response to virus"/>
    <property type="evidence" value="ECO:0007669"/>
    <property type="project" value="UniProtKB-KW"/>
</dbReference>
<dbReference type="GO" id="GO:0016788">
    <property type="term" value="F:hydrolase activity, acting on ester bonds"/>
    <property type="evidence" value="ECO:0007669"/>
    <property type="project" value="InterPro"/>
</dbReference>
<dbReference type="OrthoDB" id="45555at2"/>
<gene>
    <name evidence="3" type="primary">cas_1</name>
    <name evidence="3" type="ordered locus">SULAZ_0823</name>
</gene>
<dbReference type="eggNOG" id="COG1583">
    <property type="taxonomic scope" value="Bacteria"/>
</dbReference>
<dbReference type="Proteomes" id="UP000001369">
    <property type="component" value="Chromosome"/>
</dbReference>
<dbReference type="InterPro" id="IPR045747">
    <property type="entry name" value="CRISPR-assoc_prot_Cas6_N_sf"/>
</dbReference>
<accession>C1DUL5</accession>
<dbReference type="Pfam" id="PF01881">
    <property type="entry name" value="Cas_Cas6_C"/>
    <property type="match status" value="1"/>
</dbReference>
<dbReference type="CDD" id="cd21140">
    <property type="entry name" value="Cas6_I-like"/>
    <property type="match status" value="1"/>
</dbReference>
<keyword evidence="1" id="KW-0051">Antiviral defense</keyword>
<dbReference type="STRING" id="204536.SULAZ_0823"/>
<keyword evidence="4" id="KW-1185">Reference proteome</keyword>
<evidence type="ECO:0000313" key="3">
    <source>
        <dbReference type="EMBL" id="ACN99082.1"/>
    </source>
</evidence>
<dbReference type="KEGG" id="saf:SULAZ_0823"/>
<sequence>MRIKITLETPMIPFLYRHRILSLIKEALKKSDKDYKDFLYKNKITKPFTFNLVPPLNKEIKEGEIQIDNNFTVKDYIFYSKDSYFNLFISSADYRFVITLYNGLKNLKTFDFSSYENMLVNGEKVILHIKRVNVLNEKPIRGNSVVFKTNAPIIVEDKNDNPVLFSDKNFEKELNEITDRILSSPHIKGKGLEKPLKFEPIKMGKQVIKHTLKSFREKTGKPVMYLTGNTGVFRLSGHPKDLELLYKIGIGNRTGQGFGMVEVLE</sequence>
<reference evidence="3 4" key="1">
    <citation type="journal article" date="2009" name="J. Bacteriol.">
        <title>Complete and draft genome sequences of six members of the Aquificales.</title>
        <authorList>
            <person name="Reysenbach A.L."/>
            <person name="Hamamura N."/>
            <person name="Podar M."/>
            <person name="Griffiths E."/>
            <person name="Ferreira S."/>
            <person name="Hochstein R."/>
            <person name="Heidelberg J."/>
            <person name="Johnson J."/>
            <person name="Mead D."/>
            <person name="Pohorille A."/>
            <person name="Sarmiento M."/>
            <person name="Schweighofer K."/>
            <person name="Seshadri R."/>
            <person name="Voytek M.A."/>
        </authorList>
    </citation>
    <scope>NUCLEOTIDE SEQUENCE [LARGE SCALE GENOMIC DNA]</scope>
    <source>
        <strain evidence="4">Az-Fu1 / DSM 15241 / OCM 825</strain>
    </source>
</reference>
<dbReference type="Gene3D" id="3.30.70.1900">
    <property type="match status" value="1"/>
</dbReference>
<evidence type="ECO:0000259" key="2">
    <source>
        <dbReference type="Pfam" id="PF01881"/>
    </source>
</evidence>
<dbReference type="HOGENOM" id="CLU_090947_0_0_0"/>
<name>C1DUL5_SULAA</name>
<dbReference type="RefSeq" id="WP_012674401.1">
    <property type="nucleotide sequence ID" value="NC_012438.1"/>
</dbReference>
<dbReference type="PANTHER" id="PTHR36984">
    <property type="entry name" value="CRISPR-ASSOCIATED ENDORIBONUCLEASE CAS6 1"/>
    <property type="match status" value="1"/>
</dbReference>
<protein>
    <submittedName>
        <fullName evidence="3">Crispr-associated protein Cas6</fullName>
    </submittedName>
</protein>
<evidence type="ECO:0000256" key="1">
    <source>
        <dbReference type="ARBA" id="ARBA00023118"/>
    </source>
</evidence>